<dbReference type="NCBIfam" id="TIGR00420">
    <property type="entry name" value="trmU"/>
    <property type="match status" value="1"/>
</dbReference>
<dbReference type="InterPro" id="IPR014729">
    <property type="entry name" value="Rossmann-like_a/b/a_fold"/>
</dbReference>
<dbReference type="Pfam" id="PF20259">
    <property type="entry name" value="tRNA_Me_trans_M"/>
    <property type="match status" value="1"/>
</dbReference>
<reference evidence="15" key="1">
    <citation type="submission" date="2022-07" db="EMBL/GenBank/DDBJ databases">
        <title>Phylogenomic reconstructions and comparative analyses of Kickxellomycotina fungi.</title>
        <authorList>
            <person name="Reynolds N.K."/>
            <person name="Stajich J.E."/>
            <person name="Barry K."/>
            <person name="Grigoriev I.V."/>
            <person name="Crous P."/>
            <person name="Smith M.E."/>
        </authorList>
    </citation>
    <scope>NUCLEOTIDE SEQUENCE</scope>
    <source>
        <strain evidence="15">RSA 861</strain>
    </source>
</reference>
<dbReference type="GO" id="GO:0000049">
    <property type="term" value="F:tRNA binding"/>
    <property type="evidence" value="ECO:0007669"/>
    <property type="project" value="UniProtKB-KW"/>
</dbReference>
<evidence type="ECO:0000256" key="4">
    <source>
        <dbReference type="ARBA" id="ARBA00011953"/>
    </source>
</evidence>
<keyword evidence="16" id="KW-1185">Reference proteome</keyword>
<evidence type="ECO:0000256" key="2">
    <source>
        <dbReference type="ARBA" id="ARBA00004173"/>
    </source>
</evidence>
<dbReference type="Pfam" id="PF03054">
    <property type="entry name" value="tRNA_Me_trans"/>
    <property type="match status" value="1"/>
</dbReference>
<dbReference type="InterPro" id="IPR023382">
    <property type="entry name" value="MnmA-like_central_sf"/>
</dbReference>
<accession>A0A9W8DV55</accession>
<evidence type="ECO:0000256" key="5">
    <source>
        <dbReference type="ARBA" id="ARBA00022555"/>
    </source>
</evidence>
<keyword evidence="10" id="KW-0694">RNA-binding</keyword>
<evidence type="ECO:0000256" key="1">
    <source>
        <dbReference type="ARBA" id="ARBA00003986"/>
    </source>
</evidence>
<dbReference type="Gene3D" id="2.30.30.280">
    <property type="entry name" value="Adenine nucleotide alpha hydrolases-like domains"/>
    <property type="match status" value="1"/>
</dbReference>
<keyword evidence="5" id="KW-0820">tRNA-binding</keyword>
<keyword evidence="8" id="KW-0547">Nucleotide-binding</keyword>
<evidence type="ECO:0000256" key="9">
    <source>
        <dbReference type="ARBA" id="ARBA00022840"/>
    </source>
</evidence>
<dbReference type="CDD" id="cd01998">
    <property type="entry name" value="MnmA_TRMU-like"/>
    <property type="match status" value="1"/>
</dbReference>
<comment type="subcellular location">
    <subcellularLocation>
        <location evidence="2">Mitochondrion</location>
    </subcellularLocation>
</comment>
<comment type="caution">
    <text evidence="15">The sequence shown here is derived from an EMBL/GenBank/DDBJ whole genome shotgun (WGS) entry which is preliminary data.</text>
</comment>
<comment type="catalytic activity">
    <reaction evidence="12">
        <text>5-taurinomethyluridine(34) in tRNA + S-sulfanyl-L-cysteinyl-[protein] + AH2 + ATP = 5-taurinomethyl-2-thiouridine(34) in tRNA + L-cysteinyl-[protein] + A + AMP + diphosphate + H(+)</text>
        <dbReference type="Rhea" id="RHEA:47040"/>
        <dbReference type="Rhea" id="RHEA-COMP:10131"/>
        <dbReference type="Rhea" id="RHEA-COMP:11726"/>
        <dbReference type="Rhea" id="RHEA-COMP:11732"/>
        <dbReference type="Rhea" id="RHEA-COMP:11733"/>
        <dbReference type="ChEBI" id="CHEBI:13193"/>
        <dbReference type="ChEBI" id="CHEBI:15378"/>
        <dbReference type="ChEBI" id="CHEBI:17499"/>
        <dbReference type="ChEBI" id="CHEBI:29950"/>
        <dbReference type="ChEBI" id="CHEBI:30616"/>
        <dbReference type="ChEBI" id="CHEBI:33019"/>
        <dbReference type="ChEBI" id="CHEBI:61963"/>
        <dbReference type="ChEBI" id="CHEBI:87171"/>
        <dbReference type="ChEBI" id="CHEBI:87172"/>
        <dbReference type="ChEBI" id="CHEBI:456215"/>
        <dbReference type="EC" id="2.8.1.14"/>
    </reaction>
</comment>
<dbReference type="PANTHER" id="PTHR11933">
    <property type="entry name" value="TRNA 5-METHYLAMINOMETHYL-2-THIOURIDYLATE -METHYLTRANSFERASE"/>
    <property type="match status" value="1"/>
</dbReference>
<evidence type="ECO:0000313" key="16">
    <source>
        <dbReference type="Proteomes" id="UP001150569"/>
    </source>
</evidence>
<dbReference type="Gene3D" id="3.40.50.620">
    <property type="entry name" value="HUPs"/>
    <property type="match status" value="1"/>
</dbReference>
<keyword evidence="7" id="KW-0819">tRNA processing</keyword>
<evidence type="ECO:0000256" key="10">
    <source>
        <dbReference type="ARBA" id="ARBA00022884"/>
    </source>
</evidence>
<evidence type="ECO:0000256" key="7">
    <source>
        <dbReference type="ARBA" id="ARBA00022694"/>
    </source>
</evidence>
<dbReference type="InterPro" id="IPR046885">
    <property type="entry name" value="MnmA-like_C"/>
</dbReference>
<dbReference type="Proteomes" id="UP001150569">
    <property type="component" value="Unassembled WGS sequence"/>
</dbReference>
<dbReference type="EMBL" id="JANBPT010000124">
    <property type="protein sequence ID" value="KAJ1927299.1"/>
    <property type="molecule type" value="Genomic_DNA"/>
</dbReference>
<dbReference type="HAMAP" id="MF_00144">
    <property type="entry name" value="tRNA_thiouridyl_MnmA"/>
    <property type="match status" value="1"/>
</dbReference>
<evidence type="ECO:0000259" key="13">
    <source>
        <dbReference type="Pfam" id="PF20258"/>
    </source>
</evidence>
<comment type="similarity">
    <text evidence="3">Belongs to the MnmA/TRMU family.</text>
</comment>
<evidence type="ECO:0000256" key="6">
    <source>
        <dbReference type="ARBA" id="ARBA00022679"/>
    </source>
</evidence>
<organism evidence="15 16">
    <name type="scientific">Tieghemiomyces parasiticus</name>
    <dbReference type="NCBI Taxonomy" id="78921"/>
    <lineage>
        <taxon>Eukaryota</taxon>
        <taxon>Fungi</taxon>
        <taxon>Fungi incertae sedis</taxon>
        <taxon>Zoopagomycota</taxon>
        <taxon>Kickxellomycotina</taxon>
        <taxon>Dimargaritomycetes</taxon>
        <taxon>Dimargaritales</taxon>
        <taxon>Dimargaritaceae</taxon>
        <taxon>Tieghemiomyces</taxon>
    </lineage>
</organism>
<dbReference type="InterPro" id="IPR046884">
    <property type="entry name" value="MnmA-like_central"/>
</dbReference>
<dbReference type="InterPro" id="IPR004506">
    <property type="entry name" value="MnmA-like"/>
</dbReference>
<evidence type="ECO:0000256" key="12">
    <source>
        <dbReference type="ARBA" id="ARBA00049564"/>
    </source>
</evidence>
<dbReference type="FunFam" id="2.30.30.280:FF:000001">
    <property type="entry name" value="tRNA-specific 2-thiouridylase MnmA"/>
    <property type="match status" value="1"/>
</dbReference>
<name>A0A9W8DV55_9FUNG</name>
<dbReference type="PANTHER" id="PTHR11933:SF5">
    <property type="entry name" value="MITOCHONDRIAL TRNA-SPECIFIC 2-THIOURIDYLASE 1"/>
    <property type="match status" value="1"/>
</dbReference>
<keyword evidence="6" id="KW-0808">Transferase</keyword>
<dbReference type="NCBIfam" id="NF001138">
    <property type="entry name" value="PRK00143.1"/>
    <property type="match status" value="1"/>
</dbReference>
<dbReference type="Pfam" id="PF20258">
    <property type="entry name" value="tRNA_Me_trans_C"/>
    <property type="match status" value="1"/>
</dbReference>
<keyword evidence="9" id="KW-0067">ATP-binding</keyword>
<dbReference type="AlphaFoldDB" id="A0A9W8DV55"/>
<sequence length="375" mass="41530">MSGGVDSSVVAYLLKKKGYHNLEGVYMRNWDTADERGVCTSEEDYRDVQAVCRYIGIPCRRVDFVKEYWTDVFSYALQAYSQGETPNPDIMCNREIKFGALVNYARAALAGPDESPVWIATGHYARTSCHGPNGQPSPMLTTSKLEPVRLLRGQDPRKDQSYYLSGLSQAQLRRTLFPLGGLHKAVVKDLAREAGLPTASKKESMGICFVGKRRHFADFLGEYLPTTPGPILDSTGAEIGTHPGLYRFTIGQRARIHHGPHKWFVYAKDPTRNAIRVVPGRDHPWLFTMAFTAGNVHWIAGEPPEKLVSGGVMLDVQVRYLQVPGRGLVTLRSDGSLRVQVVRPVRGLAPGQFAVLYDGDRCLGNAVIKSPEIDA</sequence>
<dbReference type="GO" id="GO:0002143">
    <property type="term" value="P:tRNA wobble position uridine thiolation"/>
    <property type="evidence" value="ECO:0007669"/>
    <property type="project" value="TreeGrafter"/>
</dbReference>
<gene>
    <name evidence="15" type="ORF">IWQ60_003039</name>
</gene>
<evidence type="ECO:0000256" key="3">
    <source>
        <dbReference type="ARBA" id="ARBA00006191"/>
    </source>
</evidence>
<evidence type="ECO:0000313" key="15">
    <source>
        <dbReference type="EMBL" id="KAJ1927299.1"/>
    </source>
</evidence>
<dbReference type="GO" id="GO:0005739">
    <property type="term" value="C:mitochondrion"/>
    <property type="evidence" value="ECO:0007669"/>
    <property type="project" value="UniProtKB-SubCell"/>
</dbReference>
<dbReference type="EC" id="2.8.1.14" evidence="4"/>
<protein>
    <recommendedName>
        <fullName evidence="4">tRNA-5-taurinomethyluridine 2-sulfurtransferase</fullName>
        <ecNumber evidence="4">2.8.1.14</ecNumber>
    </recommendedName>
</protein>
<dbReference type="GO" id="GO:0005524">
    <property type="term" value="F:ATP binding"/>
    <property type="evidence" value="ECO:0007669"/>
    <property type="project" value="UniProtKB-KW"/>
</dbReference>
<dbReference type="GO" id="GO:0016783">
    <property type="term" value="F:sulfurtransferase activity"/>
    <property type="evidence" value="ECO:0007669"/>
    <property type="project" value="InterPro"/>
</dbReference>
<keyword evidence="11" id="KW-1015">Disulfide bond</keyword>
<proteinExistence type="inferred from homology"/>
<dbReference type="OrthoDB" id="3685at2759"/>
<comment type="function">
    <text evidence="1">Catalyzes the 2-thiolation of uridine at the wobble position (U34) of mitochondrial tRNA(Lys), tRNA(Glu) and tRNA(Gln). Required for the formation of 5-taurinomethyl-2-thiouridine (tm5s2U) of mitochondrial tRNA(Lys), tRNA(Glu), and tRNA(Gln) at the wobble position. ATP is required to activate the C2 atom of the wobble base.</text>
</comment>
<evidence type="ECO:0000256" key="11">
    <source>
        <dbReference type="ARBA" id="ARBA00023157"/>
    </source>
</evidence>
<feature type="domain" description="tRNA-specific 2-thiouridylase MnmA-like central" evidence="14">
    <location>
        <begin position="218"/>
        <end position="278"/>
    </location>
</feature>
<dbReference type="Gene3D" id="2.40.30.10">
    <property type="entry name" value="Translation factors"/>
    <property type="match status" value="1"/>
</dbReference>
<dbReference type="FunFam" id="3.40.50.620:FF:000104">
    <property type="entry name" value="Mitochondrial tRNA-specific 2-thiouridylase 1"/>
    <property type="match status" value="1"/>
</dbReference>
<feature type="domain" description="tRNA-specific 2-thiouridylase MnmA-like C-terminal" evidence="13">
    <location>
        <begin position="290"/>
        <end position="368"/>
    </location>
</feature>
<dbReference type="SUPFAM" id="SSF52402">
    <property type="entry name" value="Adenine nucleotide alpha hydrolases-like"/>
    <property type="match status" value="1"/>
</dbReference>
<evidence type="ECO:0000259" key="14">
    <source>
        <dbReference type="Pfam" id="PF20259"/>
    </source>
</evidence>
<evidence type="ECO:0000256" key="8">
    <source>
        <dbReference type="ARBA" id="ARBA00022741"/>
    </source>
</evidence>